<dbReference type="OrthoDB" id="2803161at2759"/>
<sequence length="649" mass="72417">MELTTEYAWRIFADTGLLKEYLPRIVELLNAPELDGTWVETYTDHLGKNFAQSAKRSRTRSGWDPVMKASVEAGVFETMFSLVKHYHGGQNLGTTAISAIDCVVHLASKANDDQRLDLLSRAVKCDALNTCIHVLKVHELCMHRYAAGSMLRVLCTELGYVAELTPAKTAAIIEYLCRHALDETESYSIQFADPDKAWQAYRITTNAASTPEEASDYGLRFFGLTQENCVWSVHGLLFPWPVPPRSHVFDIVRSRPAMLDLLLDIAMLPRPHWYPESIMQQIAGEIIAQMLQLPLGTVPGLEIPLDLEMKAALENEWQHVVLVANLLMKRPEWLPKLLKSWKRLDRERVADTRYLLHQVRPEWHGLEPPPEKLTAIYDRRGQMRVDLLSIIVTLTFADIRDVDLISLLRLTYEATKRASPISRDAEPTTLLDEEAIYGTLEWRIRVHRIPISIAPSEIPGTTCDATQQSPPPAVCAPLALLRILTLLAERGVLAQAQTWRALPAGIAPGVHLVHVHQILSDATIEATLNVLARRVAAQRESGKMDVSTAPWAARAHYRQAAQLAGALLAFDAAERGRWAHMLVGVRRELVLCLGNAAEMSNRVHDYGPAAVFANAALDVAEEAPQNEGIAPENVEKNARRLEVAKANLT</sequence>
<dbReference type="EMBL" id="BPQB01000002">
    <property type="protein sequence ID" value="GJE85396.1"/>
    <property type="molecule type" value="Genomic_DNA"/>
</dbReference>
<accession>A0A9P3FZF0</accession>
<dbReference type="Proteomes" id="UP000703269">
    <property type="component" value="Unassembled WGS sequence"/>
</dbReference>
<reference evidence="1 2" key="1">
    <citation type="submission" date="2021-08" db="EMBL/GenBank/DDBJ databases">
        <title>Draft Genome Sequence of Phanerochaete sordida strain YK-624.</title>
        <authorList>
            <person name="Mori T."/>
            <person name="Dohra H."/>
            <person name="Suzuki T."/>
            <person name="Kawagishi H."/>
            <person name="Hirai H."/>
        </authorList>
    </citation>
    <scope>NUCLEOTIDE SEQUENCE [LARGE SCALE GENOMIC DNA]</scope>
    <source>
        <strain evidence="1 2">YK-624</strain>
    </source>
</reference>
<protein>
    <submittedName>
        <fullName evidence="1">Uncharacterized protein</fullName>
    </submittedName>
</protein>
<evidence type="ECO:0000313" key="1">
    <source>
        <dbReference type="EMBL" id="GJE85396.1"/>
    </source>
</evidence>
<keyword evidence="2" id="KW-1185">Reference proteome</keyword>
<organism evidence="1 2">
    <name type="scientific">Phanerochaete sordida</name>
    <dbReference type="NCBI Taxonomy" id="48140"/>
    <lineage>
        <taxon>Eukaryota</taxon>
        <taxon>Fungi</taxon>
        <taxon>Dikarya</taxon>
        <taxon>Basidiomycota</taxon>
        <taxon>Agaricomycotina</taxon>
        <taxon>Agaricomycetes</taxon>
        <taxon>Polyporales</taxon>
        <taxon>Phanerochaetaceae</taxon>
        <taxon>Phanerochaete</taxon>
    </lineage>
</organism>
<name>A0A9P3FZF0_9APHY</name>
<gene>
    <name evidence="1" type="ORF">PsYK624_014750</name>
</gene>
<dbReference type="AlphaFoldDB" id="A0A9P3FZF0"/>
<evidence type="ECO:0000313" key="2">
    <source>
        <dbReference type="Proteomes" id="UP000703269"/>
    </source>
</evidence>
<proteinExistence type="predicted"/>
<comment type="caution">
    <text evidence="1">The sequence shown here is derived from an EMBL/GenBank/DDBJ whole genome shotgun (WGS) entry which is preliminary data.</text>
</comment>